<dbReference type="Gene3D" id="1.10.3720.10">
    <property type="entry name" value="MetI-like"/>
    <property type="match status" value="1"/>
</dbReference>
<dbReference type="Pfam" id="PF00528">
    <property type="entry name" value="BPD_transp_1"/>
    <property type="match status" value="1"/>
</dbReference>
<gene>
    <name evidence="10" type="primary">yxeN_1</name>
    <name evidence="10" type="ORF">AULFYP135_01267</name>
</gene>
<dbReference type="AlphaFoldDB" id="A0A6N2T5P5"/>
<keyword evidence="4 8" id="KW-0812">Transmembrane</keyword>
<feature type="transmembrane region" description="Helical" evidence="8">
    <location>
        <begin position="189"/>
        <end position="206"/>
    </location>
</feature>
<dbReference type="PANTHER" id="PTHR30614">
    <property type="entry name" value="MEMBRANE COMPONENT OF AMINO ACID ABC TRANSPORTER"/>
    <property type="match status" value="1"/>
</dbReference>
<dbReference type="InterPro" id="IPR010065">
    <property type="entry name" value="AA_ABC_transptr_permease_3TM"/>
</dbReference>
<sequence>MNPNIEYILLVFREMLPALPQTLWICLLSFGLSVALALFVTVVDFFQVPVLRRVCNFYVSFFRGTPLVAQLFLFYFGLPSICQVFMAITKMQAVVLGLGFNAGAYMRESFRGAILSVDKGQLEAAYSIGMSDMKVMWRIILPQAVVVAIPSLVNNLVDILKGSSLAFTVGVIDITAAAKLRASANFKYFHAYLALMFLYWVLVLALERGQAVLEKRLARNR</sequence>
<keyword evidence="5" id="KW-0029">Amino-acid transport</keyword>
<protein>
    <submittedName>
        <fullName evidence="10">Putative amino-acid permease protein YxeN</fullName>
    </submittedName>
</protein>
<evidence type="ECO:0000256" key="1">
    <source>
        <dbReference type="ARBA" id="ARBA00004651"/>
    </source>
</evidence>
<evidence type="ECO:0000256" key="7">
    <source>
        <dbReference type="ARBA" id="ARBA00023136"/>
    </source>
</evidence>
<dbReference type="NCBIfam" id="TIGR01726">
    <property type="entry name" value="HEQRo_perm_3TM"/>
    <property type="match status" value="1"/>
</dbReference>
<comment type="similarity">
    <text evidence="8">Belongs to the binding-protein-dependent transport system permease family.</text>
</comment>
<evidence type="ECO:0000313" key="10">
    <source>
        <dbReference type="EMBL" id="VYT00767.1"/>
    </source>
</evidence>
<evidence type="ECO:0000259" key="9">
    <source>
        <dbReference type="PROSITE" id="PS50928"/>
    </source>
</evidence>
<organism evidence="10">
    <name type="scientific">uncultured Anaerotruncus sp</name>
    <dbReference type="NCBI Taxonomy" id="905011"/>
    <lineage>
        <taxon>Bacteria</taxon>
        <taxon>Bacillati</taxon>
        <taxon>Bacillota</taxon>
        <taxon>Clostridia</taxon>
        <taxon>Eubacteriales</taxon>
        <taxon>Oscillospiraceae</taxon>
        <taxon>Anaerotruncus</taxon>
        <taxon>environmental samples</taxon>
    </lineage>
</organism>
<keyword evidence="2 8" id="KW-0813">Transport</keyword>
<feature type="domain" description="ABC transmembrane type-1" evidence="9">
    <location>
        <begin position="19"/>
        <end position="210"/>
    </location>
</feature>
<dbReference type="SUPFAM" id="SSF161098">
    <property type="entry name" value="MetI-like"/>
    <property type="match status" value="1"/>
</dbReference>
<feature type="transmembrane region" description="Helical" evidence="8">
    <location>
        <begin position="84"/>
        <end position="106"/>
    </location>
</feature>
<reference evidence="10" key="1">
    <citation type="submission" date="2019-11" db="EMBL/GenBank/DDBJ databases">
        <authorList>
            <person name="Feng L."/>
        </authorList>
    </citation>
    <scope>NUCLEOTIDE SEQUENCE</scope>
    <source>
        <strain evidence="10">AundefinedLFYP135</strain>
    </source>
</reference>
<feature type="transmembrane region" description="Helical" evidence="8">
    <location>
        <begin position="58"/>
        <end position="78"/>
    </location>
</feature>
<proteinExistence type="inferred from homology"/>
<name>A0A6N2T5P5_9FIRM</name>
<evidence type="ECO:0000256" key="6">
    <source>
        <dbReference type="ARBA" id="ARBA00022989"/>
    </source>
</evidence>
<evidence type="ECO:0000256" key="4">
    <source>
        <dbReference type="ARBA" id="ARBA00022692"/>
    </source>
</evidence>
<dbReference type="InterPro" id="IPR000515">
    <property type="entry name" value="MetI-like"/>
</dbReference>
<evidence type="ECO:0000256" key="5">
    <source>
        <dbReference type="ARBA" id="ARBA00022970"/>
    </source>
</evidence>
<accession>A0A6N2T5P5</accession>
<evidence type="ECO:0000256" key="3">
    <source>
        <dbReference type="ARBA" id="ARBA00022475"/>
    </source>
</evidence>
<evidence type="ECO:0000256" key="2">
    <source>
        <dbReference type="ARBA" id="ARBA00022448"/>
    </source>
</evidence>
<dbReference type="PANTHER" id="PTHR30614:SF0">
    <property type="entry name" value="L-CYSTINE TRANSPORT SYSTEM PERMEASE PROTEIN TCYL"/>
    <property type="match status" value="1"/>
</dbReference>
<keyword evidence="7 8" id="KW-0472">Membrane</keyword>
<comment type="subcellular location">
    <subcellularLocation>
        <location evidence="1 8">Cell membrane</location>
        <topology evidence="1 8">Multi-pass membrane protein</topology>
    </subcellularLocation>
</comment>
<dbReference type="EMBL" id="CACRSL010000003">
    <property type="protein sequence ID" value="VYT00767.1"/>
    <property type="molecule type" value="Genomic_DNA"/>
</dbReference>
<feature type="transmembrane region" description="Helical" evidence="8">
    <location>
        <begin position="135"/>
        <end position="153"/>
    </location>
</feature>
<dbReference type="CDD" id="cd06261">
    <property type="entry name" value="TM_PBP2"/>
    <property type="match status" value="1"/>
</dbReference>
<dbReference type="InterPro" id="IPR035906">
    <property type="entry name" value="MetI-like_sf"/>
</dbReference>
<keyword evidence="6 8" id="KW-1133">Transmembrane helix</keyword>
<dbReference type="GO" id="GO:0015184">
    <property type="term" value="F:L-cystine transmembrane transporter activity"/>
    <property type="evidence" value="ECO:0007669"/>
    <property type="project" value="TreeGrafter"/>
</dbReference>
<dbReference type="PROSITE" id="PS50928">
    <property type="entry name" value="ABC_TM1"/>
    <property type="match status" value="1"/>
</dbReference>
<keyword evidence="3" id="KW-1003">Cell membrane</keyword>
<feature type="transmembrane region" description="Helical" evidence="8">
    <location>
        <begin position="22"/>
        <end position="46"/>
    </location>
</feature>
<evidence type="ECO:0000256" key="8">
    <source>
        <dbReference type="RuleBase" id="RU363032"/>
    </source>
</evidence>
<dbReference type="InterPro" id="IPR043429">
    <property type="entry name" value="ArtM/GltK/GlnP/TcyL/YhdX-like"/>
</dbReference>
<dbReference type="GO" id="GO:0043190">
    <property type="term" value="C:ATP-binding cassette (ABC) transporter complex"/>
    <property type="evidence" value="ECO:0007669"/>
    <property type="project" value="InterPro"/>
</dbReference>